<evidence type="ECO:0000256" key="3">
    <source>
        <dbReference type="ARBA" id="ARBA00012111"/>
    </source>
</evidence>
<dbReference type="PRINTS" id="PR01270">
    <property type="entry name" value="HDASUPER"/>
</dbReference>
<keyword evidence="8" id="KW-0804">Transcription</keyword>
<dbReference type="eggNOG" id="KOG1342">
    <property type="taxonomic scope" value="Eukaryota"/>
</dbReference>
<dbReference type="PANTHER" id="PTHR10625:SF14">
    <property type="entry name" value="HISTONE DEACETYLASE 8"/>
    <property type="match status" value="1"/>
</dbReference>
<evidence type="ECO:0000256" key="8">
    <source>
        <dbReference type="ARBA" id="ARBA00023163"/>
    </source>
</evidence>
<evidence type="ECO:0000256" key="2">
    <source>
        <dbReference type="ARBA" id="ARBA00006457"/>
    </source>
</evidence>
<dbReference type="InterPro" id="IPR023801">
    <property type="entry name" value="His_deacetylse_dom"/>
</dbReference>
<evidence type="ECO:0000256" key="1">
    <source>
        <dbReference type="ARBA" id="ARBA00004123"/>
    </source>
</evidence>
<dbReference type="EC" id="3.5.1.98" evidence="3"/>
<keyword evidence="5" id="KW-0378">Hydrolase</keyword>
<evidence type="ECO:0000256" key="7">
    <source>
        <dbReference type="ARBA" id="ARBA00023015"/>
    </source>
</evidence>
<dbReference type="Pfam" id="PF00850">
    <property type="entry name" value="Hist_deacetyl"/>
    <property type="match status" value="1"/>
</dbReference>
<dbReference type="PhylomeDB" id="A7TRW5"/>
<proteinExistence type="inferred from homology"/>
<dbReference type="AlphaFoldDB" id="A7TRW5"/>
<keyword evidence="7" id="KW-0805">Transcription regulation</keyword>
<dbReference type="PANTHER" id="PTHR10625">
    <property type="entry name" value="HISTONE DEACETYLASE HDAC1-RELATED"/>
    <property type="match status" value="1"/>
</dbReference>
<accession>A7TRW5</accession>
<keyword evidence="9" id="KW-0539">Nucleus</keyword>
<protein>
    <recommendedName>
        <fullName evidence="3">histone deacetylase</fullName>
        <ecNumber evidence="3">3.5.1.98</ecNumber>
    </recommendedName>
</protein>
<evidence type="ECO:0000256" key="9">
    <source>
        <dbReference type="ARBA" id="ARBA00023242"/>
    </source>
</evidence>
<dbReference type="InParanoid" id="A7TRW5"/>
<evidence type="ECO:0000256" key="10">
    <source>
        <dbReference type="SAM" id="MobiDB-lite"/>
    </source>
</evidence>
<sequence>MQYKLVISTSRFQSQVADLLPCNKYKKSQLTYSLLVSYGLLDGFDVIIDDPCCNKKDLLQFHSRDYIDLLLDPVYNRIIQYDDDESKWSQLHPYIRDWLDSHPEEVPTSGMIEKRAGLLEFYKKYNRFKKKRSISEAFSESESESESGSGSGSEANEYFQINNSRERQQDVYKKFNLEGDCPLFSFLPLYCEVISGASLMLSDFIEKSSSQRTIAINWDGGRHHAIKNKASGFCYINDIVILIQKLRKKGISKVSYIDFDLHHGDGVEKAFRYSSNIQTISMHMYEPGFFPCTGSLEDTLNGKNIVNVPLYHGVDDNYMTEIVNELIKPLIERHSPEVLVIQCGGDGLIGDKFEEWQLTISGLTRNIQNLIEWFPKSDIILLGGGGYNELVMSRFYTYLTYQIVKKYGSKPIIDLCIPRRTITNASDKEEFNSDREDEDEDGDGDGDVLLPEHEFIELYSKEFYKFWVYELESSNKRKTLKNYNDARYLDKLLKFYGMSKPKTDNCSSEINFRGKREE</sequence>
<keyword evidence="4" id="KW-0678">Repressor</keyword>
<dbReference type="GeneID" id="5543047"/>
<evidence type="ECO:0000259" key="11">
    <source>
        <dbReference type="Pfam" id="PF00850"/>
    </source>
</evidence>
<reference evidence="12 13" key="1">
    <citation type="journal article" date="2007" name="Proc. Natl. Acad. Sci. U.S.A.">
        <title>Independent sorting-out of thousands of duplicated gene pairs in two yeast species descended from a whole-genome duplication.</title>
        <authorList>
            <person name="Scannell D.R."/>
            <person name="Frank A.C."/>
            <person name="Conant G.C."/>
            <person name="Byrne K.P."/>
            <person name="Woolfit M."/>
            <person name="Wolfe K.H."/>
        </authorList>
    </citation>
    <scope>NUCLEOTIDE SEQUENCE [LARGE SCALE GENOMIC DNA]</scope>
    <source>
        <strain evidence="13">ATCC 22028 / DSM 70294 / BCRC 21397 / CBS 2163 / NBRC 10782 / NRRL Y-8283 / UCD 57-17</strain>
    </source>
</reference>
<dbReference type="InterPro" id="IPR000286">
    <property type="entry name" value="HDACs"/>
</dbReference>
<evidence type="ECO:0000313" key="13">
    <source>
        <dbReference type="Proteomes" id="UP000000267"/>
    </source>
</evidence>
<keyword evidence="13" id="KW-1185">Reference proteome</keyword>
<name>A7TRW5_VANPO</name>
<dbReference type="GO" id="GO:0141221">
    <property type="term" value="F:histone deacetylase activity, hydrolytic mechanism"/>
    <property type="evidence" value="ECO:0007669"/>
    <property type="project" value="UniProtKB-EC"/>
</dbReference>
<evidence type="ECO:0000313" key="12">
    <source>
        <dbReference type="EMBL" id="EDO15002.1"/>
    </source>
</evidence>
<dbReference type="InterPro" id="IPR037138">
    <property type="entry name" value="His_deacetylse_dom_sf"/>
</dbReference>
<comment type="subcellular location">
    <subcellularLocation>
        <location evidence="1">Nucleus</location>
    </subcellularLocation>
</comment>
<organism evidence="13">
    <name type="scientific">Vanderwaltozyma polyspora (strain ATCC 22028 / DSM 70294 / BCRC 21397 / CBS 2163 / NBRC 10782 / NRRL Y-8283 / UCD 57-17)</name>
    <name type="common">Kluyveromyces polysporus</name>
    <dbReference type="NCBI Taxonomy" id="436907"/>
    <lineage>
        <taxon>Eukaryota</taxon>
        <taxon>Fungi</taxon>
        <taxon>Dikarya</taxon>
        <taxon>Ascomycota</taxon>
        <taxon>Saccharomycotina</taxon>
        <taxon>Saccharomycetes</taxon>
        <taxon>Saccharomycetales</taxon>
        <taxon>Saccharomycetaceae</taxon>
        <taxon>Vanderwaltozyma</taxon>
    </lineage>
</organism>
<dbReference type="GO" id="GO:0031507">
    <property type="term" value="P:heterochromatin formation"/>
    <property type="evidence" value="ECO:0007669"/>
    <property type="project" value="TreeGrafter"/>
</dbReference>
<dbReference type="GO" id="GO:0045944">
    <property type="term" value="P:positive regulation of transcription by RNA polymerase II"/>
    <property type="evidence" value="ECO:0007669"/>
    <property type="project" value="EnsemblFungi"/>
</dbReference>
<dbReference type="FunCoup" id="A7TRW5">
    <property type="interactions" value="44"/>
</dbReference>
<dbReference type="InterPro" id="IPR023696">
    <property type="entry name" value="Ureohydrolase_dom_sf"/>
</dbReference>
<dbReference type="Gene3D" id="3.40.800.20">
    <property type="entry name" value="Histone deacetylase domain"/>
    <property type="match status" value="1"/>
</dbReference>
<evidence type="ECO:0000256" key="5">
    <source>
        <dbReference type="ARBA" id="ARBA00022801"/>
    </source>
</evidence>
<feature type="compositionally biased region" description="Acidic residues" evidence="10">
    <location>
        <begin position="435"/>
        <end position="446"/>
    </location>
</feature>
<keyword evidence="6" id="KW-0156">Chromatin regulator</keyword>
<dbReference type="Proteomes" id="UP000000267">
    <property type="component" value="Unassembled WGS sequence"/>
</dbReference>
<dbReference type="STRING" id="436907.A7TRW5"/>
<feature type="domain" description="Histone deacetylase" evidence="11">
    <location>
        <begin position="22"/>
        <end position="401"/>
    </location>
</feature>
<dbReference type="HOGENOM" id="CLU_007727_7_8_1"/>
<feature type="region of interest" description="Disordered" evidence="10">
    <location>
        <begin position="427"/>
        <end position="446"/>
    </location>
</feature>
<dbReference type="SUPFAM" id="SSF52768">
    <property type="entry name" value="Arginase/deacetylase"/>
    <property type="match status" value="1"/>
</dbReference>
<comment type="similarity">
    <text evidence="2">Belongs to the histone deacetylase family. HD type 1 subfamily.</text>
</comment>
<evidence type="ECO:0000256" key="4">
    <source>
        <dbReference type="ARBA" id="ARBA00022491"/>
    </source>
</evidence>
<dbReference type="EMBL" id="DS480489">
    <property type="protein sequence ID" value="EDO15002.1"/>
    <property type="molecule type" value="Genomic_DNA"/>
</dbReference>
<evidence type="ECO:0000256" key="6">
    <source>
        <dbReference type="ARBA" id="ARBA00022853"/>
    </source>
</evidence>
<dbReference type="KEGG" id="vpo:Kpol_376p15"/>
<dbReference type="GO" id="GO:0000118">
    <property type="term" value="C:histone deacetylase complex"/>
    <property type="evidence" value="ECO:0007669"/>
    <property type="project" value="EnsemblFungi"/>
</dbReference>
<dbReference type="OrthoDB" id="73273at2759"/>
<gene>
    <name evidence="12" type="ORF">Kpol_376p15</name>
</gene>
<dbReference type="OMA" id="MSRFYTY"/>
<dbReference type="RefSeq" id="XP_001642860.1">
    <property type="nucleotide sequence ID" value="XM_001642810.1"/>
</dbReference>